<dbReference type="OrthoDB" id="370884at2759"/>
<dbReference type="EMBL" id="LJIG01015985">
    <property type="protein sequence ID" value="KRT81961.1"/>
    <property type="molecule type" value="Genomic_DNA"/>
</dbReference>
<feature type="region of interest" description="Disordered" evidence="1">
    <location>
        <begin position="1"/>
        <end position="33"/>
    </location>
</feature>
<protein>
    <submittedName>
        <fullName evidence="2">Uncharacterized protein</fullName>
    </submittedName>
</protein>
<gene>
    <name evidence="2" type="ORF">AMK59_5509</name>
</gene>
<evidence type="ECO:0000313" key="3">
    <source>
        <dbReference type="Proteomes" id="UP000051574"/>
    </source>
</evidence>
<reference evidence="2 3" key="1">
    <citation type="submission" date="2015-09" db="EMBL/GenBank/DDBJ databases">
        <title>Draft genome of the scarab beetle Oryctes borbonicus.</title>
        <authorList>
            <person name="Meyer J.M."/>
            <person name="Markov G.V."/>
            <person name="Baskaran P."/>
            <person name="Herrmann M."/>
            <person name="Sommer R.J."/>
            <person name="Roedelsperger C."/>
        </authorList>
    </citation>
    <scope>NUCLEOTIDE SEQUENCE [LARGE SCALE GENOMIC DNA]</scope>
    <source>
        <strain evidence="2">OB123</strain>
        <tissue evidence="2">Whole animal</tissue>
    </source>
</reference>
<comment type="caution">
    <text evidence="2">The sequence shown here is derived from an EMBL/GenBank/DDBJ whole genome shotgun (WGS) entry which is preliminary data.</text>
</comment>
<evidence type="ECO:0000313" key="2">
    <source>
        <dbReference type="EMBL" id="KRT81961.1"/>
    </source>
</evidence>
<proteinExistence type="predicted"/>
<dbReference type="AlphaFoldDB" id="A0A0T6B3L4"/>
<sequence>MNNVSWGTREVTVLTKPENNPGSSAPEAPKEEKKTKNWIIRWCGARPEDTTGAIEFSLATLFKCVWCTHMDTEENKQLSAISKSLQEIQERLDRIEKNDGLDLDFQQTRRKTATIIATGAGMNIAADTTDDLNLLRGRSSQSPSMQSYNIAENSWLEDDVLQRGEMEFLFNEEEEFWHGVLDRYLHPIDDTKDKARIAQNL</sequence>
<dbReference type="Proteomes" id="UP000051574">
    <property type="component" value="Unassembled WGS sequence"/>
</dbReference>
<name>A0A0T6B3L4_9SCAR</name>
<accession>A0A0T6B3L4</accession>
<organism evidence="2 3">
    <name type="scientific">Oryctes borbonicus</name>
    <dbReference type="NCBI Taxonomy" id="1629725"/>
    <lineage>
        <taxon>Eukaryota</taxon>
        <taxon>Metazoa</taxon>
        <taxon>Ecdysozoa</taxon>
        <taxon>Arthropoda</taxon>
        <taxon>Hexapoda</taxon>
        <taxon>Insecta</taxon>
        <taxon>Pterygota</taxon>
        <taxon>Neoptera</taxon>
        <taxon>Endopterygota</taxon>
        <taxon>Coleoptera</taxon>
        <taxon>Polyphaga</taxon>
        <taxon>Scarabaeiformia</taxon>
        <taxon>Scarabaeidae</taxon>
        <taxon>Dynastinae</taxon>
        <taxon>Oryctes</taxon>
    </lineage>
</organism>
<keyword evidence="3" id="KW-1185">Reference proteome</keyword>
<feature type="non-terminal residue" evidence="2">
    <location>
        <position position="201"/>
    </location>
</feature>
<evidence type="ECO:0000256" key="1">
    <source>
        <dbReference type="SAM" id="MobiDB-lite"/>
    </source>
</evidence>